<gene>
    <name evidence="2" type="ORF">DES47_10251</name>
</gene>
<accession>A0A4R6QMW2</accession>
<dbReference type="InterPro" id="IPR014710">
    <property type="entry name" value="RmlC-like_jellyroll"/>
</dbReference>
<dbReference type="Gene3D" id="2.60.120.10">
    <property type="entry name" value="Jelly Rolls"/>
    <property type="match status" value="1"/>
</dbReference>
<dbReference type="OrthoDB" id="8265259at2"/>
<comment type="caution">
    <text evidence="2">The sequence shown here is derived from an EMBL/GenBank/DDBJ whole genome shotgun (WGS) entry which is preliminary data.</text>
</comment>
<proteinExistence type="predicted"/>
<dbReference type="GO" id="GO:0051213">
    <property type="term" value="F:dioxygenase activity"/>
    <property type="evidence" value="ECO:0007669"/>
    <property type="project" value="UniProtKB-KW"/>
</dbReference>
<keyword evidence="2" id="KW-0223">Dioxygenase</keyword>
<dbReference type="SUPFAM" id="SSF51182">
    <property type="entry name" value="RmlC-like cupins"/>
    <property type="match status" value="1"/>
</dbReference>
<dbReference type="InterPro" id="IPR013096">
    <property type="entry name" value="Cupin_2"/>
</dbReference>
<protein>
    <submittedName>
        <fullName evidence="2">Quercetin dioxygenase-like cupin family protein</fullName>
    </submittedName>
</protein>
<dbReference type="Proteomes" id="UP000295361">
    <property type="component" value="Unassembled WGS sequence"/>
</dbReference>
<dbReference type="EMBL" id="SNXS01000002">
    <property type="protein sequence ID" value="TDP72306.1"/>
    <property type="molecule type" value="Genomic_DNA"/>
</dbReference>
<keyword evidence="3" id="KW-1185">Reference proteome</keyword>
<dbReference type="InterPro" id="IPR011051">
    <property type="entry name" value="RmlC_Cupin_sf"/>
</dbReference>
<dbReference type="RefSeq" id="WP_133699788.1">
    <property type="nucleotide sequence ID" value="NZ_SNXS01000002.1"/>
</dbReference>
<reference evidence="2 3" key="1">
    <citation type="submission" date="2019-03" db="EMBL/GenBank/DDBJ databases">
        <title>Genomic Encyclopedia of Type Strains, Phase IV (KMG-IV): sequencing the most valuable type-strain genomes for metagenomic binning, comparative biology and taxonomic classification.</title>
        <authorList>
            <person name="Goeker M."/>
        </authorList>
    </citation>
    <scope>NUCLEOTIDE SEQUENCE [LARGE SCALE GENOMIC DNA]</scope>
    <source>
        <strain evidence="2 3">DSM 16998</strain>
    </source>
</reference>
<sequence>MAIPHASSGQLIDVQPLGARLSNEKTSALFKSEQLEVIRLVLQARDSFPPHRVAGEITIHCIEGQIDVTVEGRSNPLRAGQMLFLSGGVQHGVVAIEDSSALVTIVLTRQLP</sequence>
<dbReference type="InParanoid" id="A0A4R6QMW2"/>
<feature type="domain" description="Cupin type-2" evidence="1">
    <location>
        <begin position="41"/>
        <end position="104"/>
    </location>
</feature>
<organism evidence="2 3">
    <name type="scientific">Roseateles toxinivorans</name>
    <dbReference type="NCBI Taxonomy" id="270368"/>
    <lineage>
        <taxon>Bacteria</taxon>
        <taxon>Pseudomonadati</taxon>
        <taxon>Pseudomonadota</taxon>
        <taxon>Betaproteobacteria</taxon>
        <taxon>Burkholderiales</taxon>
        <taxon>Sphaerotilaceae</taxon>
        <taxon>Roseateles</taxon>
    </lineage>
</organism>
<dbReference type="AlphaFoldDB" id="A0A4R6QMW2"/>
<evidence type="ECO:0000313" key="3">
    <source>
        <dbReference type="Proteomes" id="UP000295361"/>
    </source>
</evidence>
<dbReference type="Pfam" id="PF07883">
    <property type="entry name" value="Cupin_2"/>
    <property type="match status" value="1"/>
</dbReference>
<evidence type="ECO:0000313" key="2">
    <source>
        <dbReference type="EMBL" id="TDP72306.1"/>
    </source>
</evidence>
<name>A0A4R6QMW2_9BURK</name>
<keyword evidence="2" id="KW-0560">Oxidoreductase</keyword>
<evidence type="ECO:0000259" key="1">
    <source>
        <dbReference type="Pfam" id="PF07883"/>
    </source>
</evidence>